<keyword evidence="2" id="KW-0698">rRNA processing</keyword>
<evidence type="ECO:0008006" key="5">
    <source>
        <dbReference type="Google" id="ProtNLM"/>
    </source>
</evidence>
<reference evidence="3" key="1">
    <citation type="journal article" date="2018" name="DNA Res.">
        <title>Multiple hybrid de novo genome assembly of finger millet, an orphan allotetraploid crop.</title>
        <authorList>
            <person name="Hatakeyama M."/>
            <person name="Aluri S."/>
            <person name="Balachadran M.T."/>
            <person name="Sivarajan S.R."/>
            <person name="Patrignani A."/>
            <person name="Gruter S."/>
            <person name="Poveda L."/>
            <person name="Shimizu-Inatsugi R."/>
            <person name="Baeten J."/>
            <person name="Francoijs K.J."/>
            <person name="Nataraja K.N."/>
            <person name="Reddy Y.A.N."/>
            <person name="Phadnis S."/>
            <person name="Ravikumar R.L."/>
            <person name="Schlapbach R."/>
            <person name="Sreeman S.M."/>
            <person name="Shimizu K.K."/>
        </authorList>
    </citation>
    <scope>NUCLEOTIDE SEQUENCE</scope>
</reference>
<dbReference type="Pfam" id="PF10273">
    <property type="entry name" value="WGG"/>
    <property type="match status" value="1"/>
</dbReference>
<evidence type="ECO:0000313" key="4">
    <source>
        <dbReference type="Proteomes" id="UP001054889"/>
    </source>
</evidence>
<comment type="caution">
    <text evidence="3">The sequence shown here is derived from an EMBL/GenBank/DDBJ whole genome shotgun (WGS) entry which is preliminary data.</text>
</comment>
<dbReference type="PANTHER" id="PTHR21250">
    <property type="entry name" value="PRE-RRNA-PROCESSING PROTEIN TSR2 HOMOLOG"/>
    <property type="match status" value="1"/>
</dbReference>
<dbReference type="GO" id="GO:0006364">
    <property type="term" value="P:rRNA processing"/>
    <property type="evidence" value="ECO:0007669"/>
    <property type="project" value="UniProtKB-KW"/>
</dbReference>
<dbReference type="AlphaFoldDB" id="A0AAV5CTS3"/>
<evidence type="ECO:0000256" key="2">
    <source>
        <dbReference type="ARBA" id="ARBA00022552"/>
    </source>
</evidence>
<accession>A0AAV5CTS3</accession>
<name>A0AAV5CTS3_ELECO</name>
<organism evidence="3 4">
    <name type="scientific">Eleusine coracana subsp. coracana</name>
    <dbReference type="NCBI Taxonomy" id="191504"/>
    <lineage>
        <taxon>Eukaryota</taxon>
        <taxon>Viridiplantae</taxon>
        <taxon>Streptophyta</taxon>
        <taxon>Embryophyta</taxon>
        <taxon>Tracheophyta</taxon>
        <taxon>Spermatophyta</taxon>
        <taxon>Magnoliopsida</taxon>
        <taxon>Liliopsida</taxon>
        <taxon>Poales</taxon>
        <taxon>Poaceae</taxon>
        <taxon>PACMAD clade</taxon>
        <taxon>Chloridoideae</taxon>
        <taxon>Cynodonteae</taxon>
        <taxon>Eleusininae</taxon>
        <taxon>Eleusine</taxon>
    </lineage>
</organism>
<proteinExistence type="inferred from homology"/>
<protein>
    <recommendedName>
        <fullName evidence="5">Pre-rRNA-processing protein TSR2</fullName>
    </recommendedName>
</protein>
<reference evidence="3" key="2">
    <citation type="submission" date="2021-12" db="EMBL/GenBank/DDBJ databases">
        <title>Resequencing data analysis of finger millet.</title>
        <authorList>
            <person name="Hatakeyama M."/>
            <person name="Aluri S."/>
            <person name="Balachadran M.T."/>
            <person name="Sivarajan S.R."/>
            <person name="Poveda L."/>
            <person name="Shimizu-Inatsugi R."/>
            <person name="Schlapbach R."/>
            <person name="Sreeman S.M."/>
            <person name="Shimizu K.K."/>
        </authorList>
    </citation>
    <scope>NUCLEOTIDE SEQUENCE</scope>
</reference>
<dbReference type="InterPro" id="IPR019398">
    <property type="entry name" value="Pre-rRNA_process_TSR2"/>
</dbReference>
<evidence type="ECO:0000313" key="3">
    <source>
        <dbReference type="EMBL" id="GJN02024.1"/>
    </source>
</evidence>
<sequence length="77" mass="8668">MTASNSSLISAEARAVLGEAIRLVFSRWTALQVAVEDQWGGRDSRAKADQFGESILSWFYRSKVQQYKLLSFLSIKP</sequence>
<dbReference type="EMBL" id="BQKI01000009">
    <property type="protein sequence ID" value="GJN02024.1"/>
    <property type="molecule type" value="Genomic_DNA"/>
</dbReference>
<evidence type="ECO:0000256" key="1">
    <source>
        <dbReference type="ARBA" id="ARBA00006524"/>
    </source>
</evidence>
<dbReference type="Proteomes" id="UP001054889">
    <property type="component" value="Unassembled WGS sequence"/>
</dbReference>
<gene>
    <name evidence="3" type="primary">ga19336</name>
    <name evidence="3" type="ORF">PR202_ga19336</name>
</gene>
<keyword evidence="4" id="KW-1185">Reference proteome</keyword>
<comment type="similarity">
    <text evidence="1">Belongs to the TSR2 family.</text>
</comment>